<reference evidence="9 10" key="1">
    <citation type="journal article" date="2015" name="Genome Announc.">
        <title>Complete Genome Sequence of the Type Strain Corynebacterium mustelae DSM 45274, Isolated from Various Tissues of a Male Ferret with Lethal Sepsis.</title>
        <authorList>
            <person name="Ruckert C."/>
            <person name="Eimer J."/>
            <person name="Winkler A."/>
            <person name="Tauch A."/>
        </authorList>
    </citation>
    <scope>NUCLEOTIDE SEQUENCE [LARGE SCALE GENOMIC DNA]</scope>
    <source>
        <strain evidence="9 10">DSM 45274</strain>
    </source>
</reference>
<evidence type="ECO:0000259" key="8">
    <source>
        <dbReference type="SMART" id="SM00909"/>
    </source>
</evidence>
<dbReference type="GO" id="GO:0005886">
    <property type="term" value="C:plasma membrane"/>
    <property type="evidence" value="ECO:0007669"/>
    <property type="project" value="UniProtKB-SubCell"/>
</dbReference>
<keyword evidence="2 7" id="KW-0732">Signal</keyword>
<dbReference type="AlphaFoldDB" id="A0A0G3GVG5"/>
<dbReference type="InterPro" id="IPR018910">
    <property type="entry name" value="LpqB_C"/>
</dbReference>
<accession>A0A0G3GVG5</accession>
<dbReference type="HAMAP" id="MF_01373">
    <property type="entry name" value="LpqB_lipoprot"/>
    <property type="match status" value="1"/>
</dbReference>
<keyword evidence="5" id="KW-0449">Lipoprotein</keyword>
<feature type="chain" id="PRO_5008835886" description="Lipoprotein LpqB" evidence="7">
    <location>
        <begin position="30"/>
        <end position="579"/>
    </location>
</feature>
<feature type="signal peptide" evidence="7">
    <location>
        <begin position="1"/>
        <end position="29"/>
    </location>
</feature>
<dbReference type="PATRIC" id="fig|571915.4.peg.827"/>
<name>A0A0G3GVG5_9CORY</name>
<dbReference type="InterPro" id="IPR059026">
    <property type="entry name" value="LpqB_N"/>
</dbReference>
<comment type="similarity">
    <text evidence="6">Belongs to the LpqB lipoprotein family.</text>
</comment>
<keyword evidence="4" id="KW-0564">Palmitate</keyword>
<dbReference type="STRING" id="571915.CMUST_03875"/>
<evidence type="ECO:0000313" key="9">
    <source>
        <dbReference type="EMBL" id="AKK05119.1"/>
    </source>
</evidence>
<organism evidence="9 10">
    <name type="scientific">Corynebacterium mustelae</name>
    <dbReference type="NCBI Taxonomy" id="571915"/>
    <lineage>
        <taxon>Bacteria</taxon>
        <taxon>Bacillati</taxon>
        <taxon>Actinomycetota</taxon>
        <taxon>Actinomycetes</taxon>
        <taxon>Mycobacteriales</taxon>
        <taxon>Corynebacteriaceae</taxon>
        <taxon>Corynebacterium</taxon>
    </lineage>
</organism>
<evidence type="ECO:0000256" key="6">
    <source>
        <dbReference type="HAMAP-Rule" id="MF_01373"/>
    </source>
</evidence>
<comment type="subcellular location">
    <subcellularLocation>
        <location evidence="6">Cell membrane</location>
        <topology evidence="6">Lipid-anchor</topology>
    </subcellularLocation>
</comment>
<evidence type="ECO:0000256" key="1">
    <source>
        <dbReference type="ARBA" id="ARBA00022475"/>
    </source>
</evidence>
<gene>
    <name evidence="6 9" type="primary">lpqB</name>
    <name evidence="9" type="ORF">CMUST_03875</name>
</gene>
<dbReference type="Pfam" id="PF10647">
    <property type="entry name" value="Gmad1"/>
    <property type="match status" value="1"/>
</dbReference>
<dbReference type="Pfam" id="PF25976">
    <property type="entry name" value="LpqB_N"/>
    <property type="match status" value="1"/>
</dbReference>
<evidence type="ECO:0000256" key="5">
    <source>
        <dbReference type="ARBA" id="ARBA00023288"/>
    </source>
</evidence>
<evidence type="ECO:0000256" key="2">
    <source>
        <dbReference type="ARBA" id="ARBA00022729"/>
    </source>
</evidence>
<feature type="domain" description="GerMN" evidence="8">
    <location>
        <begin position="206"/>
        <end position="289"/>
    </location>
</feature>
<protein>
    <recommendedName>
        <fullName evidence="6">Lipoprotein LpqB</fullName>
    </recommendedName>
</protein>
<dbReference type="Pfam" id="PF10646">
    <property type="entry name" value="Germane"/>
    <property type="match status" value="1"/>
</dbReference>
<sequence>MNSQIMSKMKRTLTGVALIASISVVSACASLPSSSEPQALRSLEAASPTTDLGPIPGREPDLLLRDFYAVSASPTQQYQQARSFLSENIKQEWSPGPEIVVLDRIDMSSNPSTDVNSVSYTVTGTVVGTIAEGGAYNPSNDEYRATVTLNKADGEWRVSDLPNQVVVERTELRNRYTPKNLYFFDPGGTALVSDRRWIYSGNKSHDTALISLLLAGPSTVLRPGVLSEFPETMAFTGVEDGVYKFTGGSTMDETQRRRLAAQLVWTLALADISGPYQFEMDDEPLIGETGNTQLTVEDFPEFNPQAPGASSGTLYALTSGKVSRFSGGNAKQLSGFLGSAGNIESMDISATLDVAAAVVASGERDNKRSQFHIGPIEGQMPKLLEATTMSKPTFEGNSQVVWTVVDGTTVLRIARSASTGEIAQTEVDTTELGEQHGDISVLRLSATGVRAAFIIDGRVYTATVTRPTAGERKLTNVRELVPVVGDSAITLEWALDDSLLVGTASADTPVWRADVDGSSAIALSSGNIVAPVVSVAANGSTIFITDARAALQLGTAGSTDYWREVPGLEGSRSVTIVPR</sequence>
<keyword evidence="3" id="KW-0472">Membrane</keyword>
<evidence type="ECO:0000313" key="10">
    <source>
        <dbReference type="Proteomes" id="UP000035199"/>
    </source>
</evidence>
<keyword evidence="10" id="KW-1185">Reference proteome</keyword>
<dbReference type="KEGG" id="cmv:CMUST_03875"/>
<dbReference type="SMART" id="SM00909">
    <property type="entry name" value="Germane"/>
    <property type="match status" value="1"/>
</dbReference>
<evidence type="ECO:0000256" key="4">
    <source>
        <dbReference type="ARBA" id="ARBA00023139"/>
    </source>
</evidence>
<dbReference type="InterPro" id="IPR019606">
    <property type="entry name" value="GerMN"/>
</dbReference>
<evidence type="ECO:0000256" key="3">
    <source>
        <dbReference type="ARBA" id="ARBA00023136"/>
    </source>
</evidence>
<dbReference type="EMBL" id="CP011542">
    <property type="protein sequence ID" value="AKK05119.1"/>
    <property type="molecule type" value="Genomic_DNA"/>
</dbReference>
<dbReference type="InterPro" id="IPR023959">
    <property type="entry name" value="LpqB"/>
</dbReference>
<reference evidence="10" key="2">
    <citation type="submission" date="2015-05" db="EMBL/GenBank/DDBJ databases">
        <title>Complete genome sequence of Corynebacterium mustelae DSM 45274, isolated from various tissues of a male ferret with lethal sepsis.</title>
        <authorList>
            <person name="Ruckert C."/>
            <person name="Albersmeier A."/>
            <person name="Winkler A."/>
            <person name="Tauch A."/>
        </authorList>
    </citation>
    <scope>NUCLEOTIDE SEQUENCE [LARGE SCALE GENOMIC DNA]</scope>
    <source>
        <strain evidence="10">DSM 45274</strain>
    </source>
</reference>
<proteinExistence type="inferred from homology"/>
<keyword evidence="1" id="KW-1003">Cell membrane</keyword>
<dbReference type="NCBIfam" id="NF010141">
    <property type="entry name" value="PRK13616.1"/>
    <property type="match status" value="1"/>
</dbReference>
<dbReference type="Proteomes" id="UP000035199">
    <property type="component" value="Chromosome"/>
</dbReference>
<evidence type="ECO:0000256" key="7">
    <source>
        <dbReference type="SAM" id="SignalP"/>
    </source>
</evidence>